<dbReference type="EMBL" id="JACHBQ010000001">
    <property type="protein sequence ID" value="MBB5643037.1"/>
    <property type="molecule type" value="Genomic_DNA"/>
</dbReference>
<dbReference type="InterPro" id="IPR013525">
    <property type="entry name" value="ABC2_TM"/>
</dbReference>
<reference evidence="8 10" key="2">
    <citation type="submission" date="2020-08" db="EMBL/GenBank/DDBJ databases">
        <title>Sequencing the genomes of 1000 actinobacteria strains.</title>
        <authorList>
            <person name="Klenk H.-P."/>
        </authorList>
    </citation>
    <scope>NUCLEOTIDE SEQUENCE [LARGE SCALE GENOMIC DNA]</scope>
    <source>
        <strain evidence="8 10">DSM 21065</strain>
    </source>
</reference>
<gene>
    <name evidence="8" type="ORF">BJ997_003585</name>
    <name evidence="7" type="ORF">GY21_13705</name>
</gene>
<evidence type="ECO:0000256" key="2">
    <source>
        <dbReference type="ARBA" id="ARBA00022692"/>
    </source>
</evidence>
<dbReference type="Pfam" id="PF12698">
    <property type="entry name" value="ABC2_membrane_3"/>
    <property type="match status" value="1"/>
</dbReference>
<evidence type="ECO:0000313" key="9">
    <source>
        <dbReference type="Proteomes" id="UP000029864"/>
    </source>
</evidence>
<feature type="transmembrane region" description="Helical" evidence="5">
    <location>
        <begin position="299"/>
        <end position="321"/>
    </location>
</feature>
<evidence type="ECO:0000259" key="6">
    <source>
        <dbReference type="Pfam" id="PF12698"/>
    </source>
</evidence>
<evidence type="ECO:0000256" key="4">
    <source>
        <dbReference type="ARBA" id="ARBA00023136"/>
    </source>
</evidence>
<feature type="transmembrane region" description="Helical" evidence="5">
    <location>
        <begin position="241"/>
        <end position="261"/>
    </location>
</feature>
<proteinExistence type="predicted"/>
<accession>A0A099J331</accession>
<feature type="transmembrane region" description="Helical" evidence="5">
    <location>
        <begin position="150"/>
        <end position="174"/>
    </location>
</feature>
<dbReference type="Proteomes" id="UP000029864">
    <property type="component" value="Unassembled WGS sequence"/>
</dbReference>
<dbReference type="RefSeq" id="WP_035837314.1">
    <property type="nucleotide sequence ID" value="NZ_JACHBQ010000001.1"/>
</dbReference>
<evidence type="ECO:0000256" key="5">
    <source>
        <dbReference type="SAM" id="Phobius"/>
    </source>
</evidence>
<feature type="transmembrane region" description="Helical" evidence="5">
    <location>
        <begin position="333"/>
        <end position="351"/>
    </location>
</feature>
<keyword evidence="3 5" id="KW-1133">Transmembrane helix</keyword>
<keyword evidence="2 5" id="KW-0812">Transmembrane</keyword>
<feature type="transmembrane region" description="Helical" evidence="5">
    <location>
        <begin position="211"/>
        <end position="229"/>
    </location>
</feature>
<comment type="caution">
    <text evidence="7">The sequence shown here is derived from an EMBL/GenBank/DDBJ whole genome shotgun (WGS) entry which is preliminary data.</text>
</comment>
<comment type="subcellular location">
    <subcellularLocation>
        <location evidence="1">Membrane</location>
        <topology evidence="1">Multi-pass membrane protein</topology>
    </subcellularLocation>
</comment>
<dbReference type="EMBL" id="JPXF01000059">
    <property type="protein sequence ID" value="KGJ72701.1"/>
    <property type="molecule type" value="Genomic_DNA"/>
</dbReference>
<dbReference type="AlphaFoldDB" id="A0A099J331"/>
<feature type="transmembrane region" description="Helical" evidence="5">
    <location>
        <begin position="34"/>
        <end position="56"/>
    </location>
</feature>
<dbReference type="GO" id="GO:0140359">
    <property type="term" value="F:ABC-type transporter activity"/>
    <property type="evidence" value="ECO:0007669"/>
    <property type="project" value="InterPro"/>
</dbReference>
<evidence type="ECO:0000256" key="1">
    <source>
        <dbReference type="ARBA" id="ARBA00004141"/>
    </source>
</evidence>
<sequence length="370" mass="39191">MSSITRPVHTAPTFAQSVWLVSNREITARLRTKSFLISTGILLLISLASVVVGSIVSQNENLTTVAVVGSAMSVVDETAAFDIIEADTTAEAKALLRDGTVEAAVVPSTTADSLLDISVIALESAPSDVVGSLSVTPDVDILEPASQDGFLAYLVAIAFGVIFLMSATTFGATIAQSVVEEKQTRIVEILMSTISVRALLAGKVLGNSLMVFGQIVSIGLLVSIGLAVTGQRVLLADVGPAIGWFAVFFAFGFVLLAALYAATASLVSRQEDVASATSPVLFLVMIPYFLVVFFNDNPLVLAIMSYVPFSAPVGMPVRIFLGDAQWWEPVLSLIVLILSTFVVILLGSRIYSNALLRMGVRVPLREALHK</sequence>
<dbReference type="Proteomes" id="UP000561726">
    <property type="component" value="Unassembled WGS sequence"/>
</dbReference>
<feature type="transmembrane region" description="Helical" evidence="5">
    <location>
        <begin position="273"/>
        <end position="294"/>
    </location>
</feature>
<reference evidence="7 9" key="1">
    <citation type="submission" date="2014-08" db="EMBL/GenBank/DDBJ databases">
        <authorList>
            <person name="Sisinthy S."/>
        </authorList>
    </citation>
    <scope>NUCLEOTIDE SEQUENCE [LARGE SCALE GENOMIC DNA]</scope>
    <source>
        <strain evidence="7 9">RuG17</strain>
    </source>
</reference>
<protein>
    <submittedName>
        <fullName evidence="8">ABC-2 type transport system permease protein</fullName>
    </submittedName>
    <submittedName>
        <fullName evidence="7">Sodium ABC transporter permease</fullName>
    </submittedName>
</protein>
<evidence type="ECO:0000313" key="7">
    <source>
        <dbReference type="EMBL" id="KGJ72701.1"/>
    </source>
</evidence>
<dbReference type="GO" id="GO:0016020">
    <property type="term" value="C:membrane"/>
    <property type="evidence" value="ECO:0007669"/>
    <property type="project" value="UniProtKB-SubCell"/>
</dbReference>
<dbReference type="STRING" id="1001240.GY21_13705"/>
<evidence type="ECO:0000313" key="8">
    <source>
        <dbReference type="EMBL" id="MBB5643037.1"/>
    </source>
</evidence>
<name>A0A099J331_9MICO</name>
<evidence type="ECO:0000256" key="3">
    <source>
        <dbReference type="ARBA" id="ARBA00022989"/>
    </source>
</evidence>
<keyword evidence="4 5" id="KW-0472">Membrane</keyword>
<evidence type="ECO:0000313" key="10">
    <source>
        <dbReference type="Proteomes" id="UP000561726"/>
    </source>
</evidence>
<organism evidence="7 9">
    <name type="scientific">Cryobacterium roopkundense</name>
    <dbReference type="NCBI Taxonomy" id="1001240"/>
    <lineage>
        <taxon>Bacteria</taxon>
        <taxon>Bacillati</taxon>
        <taxon>Actinomycetota</taxon>
        <taxon>Actinomycetes</taxon>
        <taxon>Micrococcales</taxon>
        <taxon>Microbacteriaceae</taxon>
        <taxon>Cryobacterium</taxon>
    </lineage>
</organism>
<keyword evidence="9" id="KW-1185">Reference proteome</keyword>
<dbReference type="eggNOG" id="COG1668">
    <property type="taxonomic scope" value="Bacteria"/>
</dbReference>
<feature type="domain" description="ABC-2 type transporter transmembrane" evidence="6">
    <location>
        <begin position="33"/>
        <end position="347"/>
    </location>
</feature>